<keyword evidence="2" id="KW-1133">Transmembrane helix</keyword>
<name>A0A6H5GAE6_9HEMI</name>
<sequence>MALALHFLALVFHFLALVFHFLTLEFHGRFQYHRLKSRQPHELPGDQSDSSGTRTFFKSLDYRGQESGSGRLVDSEQQADECDDVVFDERLVQQRVEHAGAEDAPSGERQSEHWSHSCDGPNRAVNRSGHSPLERVVYVHPKSSKEANSPIYGPEHPINQGKIRDGIQKGNIGPPLQE</sequence>
<accession>A0A6H5GAE6</accession>
<dbReference type="EMBL" id="CADCXU010007339">
    <property type="protein sequence ID" value="CAA9998793.1"/>
    <property type="molecule type" value="Genomic_DNA"/>
</dbReference>
<keyword evidence="2" id="KW-0472">Membrane</keyword>
<evidence type="ECO:0000256" key="2">
    <source>
        <dbReference type="SAM" id="Phobius"/>
    </source>
</evidence>
<proteinExistence type="predicted"/>
<organism evidence="3 4">
    <name type="scientific">Nesidiocoris tenuis</name>
    <dbReference type="NCBI Taxonomy" id="355587"/>
    <lineage>
        <taxon>Eukaryota</taxon>
        <taxon>Metazoa</taxon>
        <taxon>Ecdysozoa</taxon>
        <taxon>Arthropoda</taxon>
        <taxon>Hexapoda</taxon>
        <taxon>Insecta</taxon>
        <taxon>Pterygota</taxon>
        <taxon>Neoptera</taxon>
        <taxon>Paraneoptera</taxon>
        <taxon>Hemiptera</taxon>
        <taxon>Heteroptera</taxon>
        <taxon>Panheteroptera</taxon>
        <taxon>Cimicomorpha</taxon>
        <taxon>Miridae</taxon>
        <taxon>Dicyphina</taxon>
        <taxon>Nesidiocoris</taxon>
    </lineage>
</organism>
<evidence type="ECO:0000256" key="1">
    <source>
        <dbReference type="SAM" id="MobiDB-lite"/>
    </source>
</evidence>
<keyword evidence="2" id="KW-0812">Transmembrane</keyword>
<feature type="transmembrane region" description="Helical" evidence="2">
    <location>
        <begin position="6"/>
        <end position="26"/>
    </location>
</feature>
<reference evidence="3 4" key="1">
    <citation type="submission" date="2020-02" db="EMBL/GenBank/DDBJ databases">
        <authorList>
            <person name="Ferguson B K."/>
        </authorList>
    </citation>
    <scope>NUCLEOTIDE SEQUENCE [LARGE SCALE GENOMIC DNA]</scope>
</reference>
<dbReference type="AlphaFoldDB" id="A0A6H5GAE6"/>
<keyword evidence="4" id="KW-1185">Reference proteome</keyword>
<evidence type="ECO:0000313" key="4">
    <source>
        <dbReference type="Proteomes" id="UP000479000"/>
    </source>
</evidence>
<dbReference type="Proteomes" id="UP000479000">
    <property type="component" value="Unassembled WGS sequence"/>
</dbReference>
<protein>
    <submittedName>
        <fullName evidence="3">Uncharacterized protein</fullName>
    </submittedName>
</protein>
<feature type="region of interest" description="Disordered" evidence="1">
    <location>
        <begin position="96"/>
        <end position="178"/>
    </location>
</feature>
<evidence type="ECO:0000313" key="3">
    <source>
        <dbReference type="EMBL" id="CAA9998793.1"/>
    </source>
</evidence>
<gene>
    <name evidence="3" type="ORF">NTEN_LOCUS5076</name>
</gene>